<evidence type="ECO:0000313" key="1">
    <source>
        <dbReference type="EMBL" id="TMP83189.1"/>
    </source>
</evidence>
<proteinExistence type="predicted"/>
<reference evidence="2" key="2">
    <citation type="submission" date="2019-06" db="EMBL/GenBank/DDBJ databases">
        <title>Co-occurence of chitin degradation, pigmentation and bioactivity in marine Pseudoalteromonas.</title>
        <authorList>
            <person name="Sonnenschein E.C."/>
            <person name="Bech P.K."/>
        </authorList>
    </citation>
    <scope>NUCLEOTIDE SEQUENCE [LARGE SCALE GENOMIC DNA]</scope>
    <source>
        <strain evidence="2">S1189</strain>
    </source>
</reference>
<organism evidence="1 2">
    <name type="scientific">Pseudoalteromonas phenolica</name>
    <dbReference type="NCBI Taxonomy" id="161398"/>
    <lineage>
        <taxon>Bacteria</taxon>
        <taxon>Pseudomonadati</taxon>
        <taxon>Pseudomonadota</taxon>
        <taxon>Gammaproteobacteria</taxon>
        <taxon>Alteromonadales</taxon>
        <taxon>Pseudoalteromonadaceae</taxon>
        <taxon>Pseudoalteromonas</taxon>
    </lineage>
</organism>
<name>A0A5S3YXK6_9GAMM</name>
<evidence type="ECO:0000313" key="2">
    <source>
        <dbReference type="Proteomes" id="UP000307362"/>
    </source>
</evidence>
<dbReference type="AlphaFoldDB" id="A0A5S3YXK6"/>
<reference evidence="1 2" key="1">
    <citation type="submission" date="2017-12" db="EMBL/GenBank/DDBJ databases">
        <authorList>
            <person name="Paulsen S."/>
            <person name="Gram L.K."/>
        </authorList>
    </citation>
    <scope>NUCLEOTIDE SEQUENCE [LARGE SCALE GENOMIC DNA]</scope>
    <source>
        <strain evidence="1 2">S1189</strain>
    </source>
</reference>
<sequence length="84" mass="9435">MEYALVCQHLANQQQGDQPVEYFAAENIGAEDESEVENVWCKSCDDKLIEQGEWNDISEAFAAPKIVCTACLQTIKNRNLKGEL</sequence>
<accession>A0A5S3YXK6</accession>
<dbReference type="Proteomes" id="UP000307362">
    <property type="component" value="Unassembled WGS sequence"/>
</dbReference>
<dbReference type="EMBL" id="PNCM01000008">
    <property type="protein sequence ID" value="TMP83189.1"/>
    <property type="molecule type" value="Genomic_DNA"/>
</dbReference>
<protein>
    <submittedName>
        <fullName evidence="1">Uncharacterized protein</fullName>
    </submittedName>
</protein>
<comment type="caution">
    <text evidence="1">The sequence shown here is derived from an EMBL/GenBank/DDBJ whole genome shotgun (WGS) entry which is preliminary data.</text>
</comment>
<gene>
    <name evidence="1" type="ORF">CWB73_03030</name>
</gene>